<dbReference type="Proteomes" id="UP000427906">
    <property type="component" value="Chromosome"/>
</dbReference>
<evidence type="ECO:0008006" key="4">
    <source>
        <dbReference type="Google" id="ProtNLM"/>
    </source>
</evidence>
<name>A0A5K7YWV1_9BACT</name>
<dbReference type="AlphaFoldDB" id="A0A5K7YWV1"/>
<dbReference type="KEGG" id="dalk:DSCA_47040"/>
<sequence length="140" mass="15703">MIRRLAYLVAIGLILSGSNTLAADSNKELLALSAAEQWLTMVDSGKYDDSWKETSDLFRNAVQLDQWVQSMQAIRKPLGKRISRMMKTTVYQSTLPGAPDGDYVVIQFDTSFENKKAAVETITPMLETDGAWRVSGYYIK</sequence>
<dbReference type="EMBL" id="AP021874">
    <property type="protein sequence ID" value="BBO70774.1"/>
    <property type="molecule type" value="Genomic_DNA"/>
</dbReference>
<dbReference type="OrthoDB" id="21915at2"/>
<organism evidence="2 3">
    <name type="scientific">Desulfosarcina alkanivorans</name>
    <dbReference type="NCBI Taxonomy" id="571177"/>
    <lineage>
        <taxon>Bacteria</taxon>
        <taxon>Pseudomonadati</taxon>
        <taxon>Thermodesulfobacteriota</taxon>
        <taxon>Desulfobacteria</taxon>
        <taxon>Desulfobacterales</taxon>
        <taxon>Desulfosarcinaceae</taxon>
        <taxon>Desulfosarcina</taxon>
    </lineage>
</organism>
<accession>A0A5K7YWV1</accession>
<proteinExistence type="predicted"/>
<evidence type="ECO:0000256" key="1">
    <source>
        <dbReference type="SAM" id="SignalP"/>
    </source>
</evidence>
<reference evidence="2 3" key="1">
    <citation type="submission" date="2019-11" db="EMBL/GenBank/DDBJ databases">
        <title>Comparative genomics of hydrocarbon-degrading Desulfosarcina strains.</title>
        <authorList>
            <person name="Watanabe M."/>
            <person name="Kojima H."/>
            <person name="Fukui M."/>
        </authorList>
    </citation>
    <scope>NUCLEOTIDE SEQUENCE [LARGE SCALE GENOMIC DNA]</scope>
    <source>
        <strain evidence="2 3">PL12</strain>
    </source>
</reference>
<evidence type="ECO:0000313" key="2">
    <source>
        <dbReference type="EMBL" id="BBO70774.1"/>
    </source>
</evidence>
<keyword evidence="3" id="KW-1185">Reference proteome</keyword>
<protein>
    <recommendedName>
        <fullName evidence="4">DUF4019 domain-containing protein</fullName>
    </recommendedName>
</protein>
<evidence type="ECO:0000313" key="3">
    <source>
        <dbReference type="Proteomes" id="UP000427906"/>
    </source>
</evidence>
<dbReference type="InterPro" id="IPR025091">
    <property type="entry name" value="DUF4019"/>
</dbReference>
<dbReference type="Pfam" id="PF13211">
    <property type="entry name" value="DUF4019"/>
    <property type="match status" value="1"/>
</dbReference>
<feature type="signal peptide" evidence="1">
    <location>
        <begin position="1"/>
        <end position="22"/>
    </location>
</feature>
<dbReference type="RefSeq" id="WP_155318699.1">
    <property type="nucleotide sequence ID" value="NZ_AP021874.1"/>
</dbReference>
<feature type="chain" id="PRO_5024429034" description="DUF4019 domain-containing protein" evidence="1">
    <location>
        <begin position="23"/>
        <end position="140"/>
    </location>
</feature>
<keyword evidence="1" id="KW-0732">Signal</keyword>
<gene>
    <name evidence="2" type="ORF">DSCA_47040</name>
</gene>